<protein>
    <submittedName>
        <fullName evidence="1">Uncharacterized protein</fullName>
    </submittedName>
</protein>
<evidence type="ECO:0000313" key="1">
    <source>
        <dbReference type="EMBL" id="KFO33347.1"/>
    </source>
</evidence>
<organism evidence="1 2">
    <name type="scientific">Fukomys damarensis</name>
    <name type="common">Damaraland mole rat</name>
    <name type="synonym">Cryptomys damarensis</name>
    <dbReference type="NCBI Taxonomy" id="885580"/>
    <lineage>
        <taxon>Eukaryota</taxon>
        <taxon>Metazoa</taxon>
        <taxon>Chordata</taxon>
        <taxon>Craniata</taxon>
        <taxon>Vertebrata</taxon>
        <taxon>Euteleostomi</taxon>
        <taxon>Mammalia</taxon>
        <taxon>Eutheria</taxon>
        <taxon>Euarchontoglires</taxon>
        <taxon>Glires</taxon>
        <taxon>Rodentia</taxon>
        <taxon>Hystricomorpha</taxon>
        <taxon>Bathyergidae</taxon>
        <taxon>Fukomys</taxon>
    </lineage>
</organism>
<accession>A0A091DQJ5</accession>
<sequence length="153" mass="16023">MISLTSSMGMLTSCPHPWHPPVSDSLAVSSFHLAWALSLSRLREPFLPPPMLELKIGVLGTTAALTAAGRGISYAPSKGGMVKPDSQREELAPLVSSSKLLQQQPPGHSENGMQQAVPKDMGGLILRKAVKTLGHVAVTEPPGVVDLVGGCVL</sequence>
<dbReference type="AlphaFoldDB" id="A0A091DQJ5"/>
<name>A0A091DQJ5_FUKDA</name>
<proteinExistence type="predicted"/>
<dbReference type="EMBL" id="KN122100">
    <property type="protein sequence ID" value="KFO33347.1"/>
    <property type="molecule type" value="Genomic_DNA"/>
</dbReference>
<evidence type="ECO:0000313" key="2">
    <source>
        <dbReference type="Proteomes" id="UP000028990"/>
    </source>
</evidence>
<reference evidence="1 2" key="1">
    <citation type="submission" date="2013-11" db="EMBL/GenBank/DDBJ databases">
        <title>The Damaraland mole rat (Fukomys damarensis) genome and evolution of African mole rats.</title>
        <authorList>
            <person name="Gladyshev V.N."/>
            <person name="Fang X."/>
        </authorList>
    </citation>
    <scope>NUCLEOTIDE SEQUENCE [LARGE SCALE GENOMIC DNA]</scope>
    <source>
        <tissue evidence="1">Liver</tissue>
    </source>
</reference>
<gene>
    <name evidence="1" type="ORF">H920_05245</name>
</gene>
<dbReference type="Proteomes" id="UP000028990">
    <property type="component" value="Unassembled WGS sequence"/>
</dbReference>
<keyword evidence="2" id="KW-1185">Reference proteome</keyword>